<name>A0AAD4DCT1_9FUNG</name>
<evidence type="ECO:0000313" key="1">
    <source>
        <dbReference type="EMBL" id="KAG0274478.1"/>
    </source>
</evidence>
<evidence type="ECO:0000313" key="2">
    <source>
        <dbReference type="Proteomes" id="UP001194580"/>
    </source>
</evidence>
<protein>
    <submittedName>
        <fullName evidence="1">Uncharacterized protein</fullName>
    </submittedName>
</protein>
<gene>
    <name evidence="1" type="ORF">BGZ95_009735</name>
</gene>
<organism evidence="1 2">
    <name type="scientific">Linnemannia exigua</name>
    <dbReference type="NCBI Taxonomy" id="604196"/>
    <lineage>
        <taxon>Eukaryota</taxon>
        <taxon>Fungi</taxon>
        <taxon>Fungi incertae sedis</taxon>
        <taxon>Mucoromycota</taxon>
        <taxon>Mortierellomycotina</taxon>
        <taxon>Mortierellomycetes</taxon>
        <taxon>Mortierellales</taxon>
        <taxon>Mortierellaceae</taxon>
        <taxon>Linnemannia</taxon>
    </lineage>
</organism>
<proteinExistence type="predicted"/>
<feature type="non-terminal residue" evidence="1">
    <location>
        <position position="69"/>
    </location>
</feature>
<keyword evidence="2" id="KW-1185">Reference proteome</keyword>
<reference evidence="1" key="1">
    <citation type="journal article" date="2020" name="Fungal Divers.">
        <title>Resolving the Mortierellaceae phylogeny through synthesis of multi-gene phylogenetics and phylogenomics.</title>
        <authorList>
            <person name="Vandepol N."/>
            <person name="Liber J."/>
            <person name="Desiro A."/>
            <person name="Na H."/>
            <person name="Kennedy M."/>
            <person name="Barry K."/>
            <person name="Grigoriev I.V."/>
            <person name="Miller A.N."/>
            <person name="O'Donnell K."/>
            <person name="Stajich J.E."/>
            <person name="Bonito G."/>
        </authorList>
    </citation>
    <scope>NUCLEOTIDE SEQUENCE</scope>
    <source>
        <strain evidence="1">NRRL 28262</strain>
    </source>
</reference>
<dbReference type="EMBL" id="JAAAIL010000598">
    <property type="protein sequence ID" value="KAG0274478.1"/>
    <property type="molecule type" value="Genomic_DNA"/>
</dbReference>
<comment type="caution">
    <text evidence="1">The sequence shown here is derived from an EMBL/GenBank/DDBJ whole genome shotgun (WGS) entry which is preliminary data.</text>
</comment>
<dbReference type="Proteomes" id="UP001194580">
    <property type="component" value="Unassembled WGS sequence"/>
</dbReference>
<accession>A0AAD4DCT1</accession>
<dbReference type="AlphaFoldDB" id="A0AAD4DCT1"/>
<sequence>MQPDKLFRVVKNDSVDDWVPILTRLRCKKYNRGYIPNSILVLYGSLQEVLFPVTRFRSPEFSTALEPTT</sequence>